<dbReference type="AlphaFoldDB" id="A0A4R8PTN8"/>
<gene>
    <name evidence="1" type="ORF">C8035_v004645</name>
</gene>
<keyword evidence="2" id="KW-1185">Reference proteome</keyword>
<name>A0A4R8PTN8_9PEZI</name>
<sequence>MLFFRLRKTEAWLVPSVRGRRGYGYQDYDKAKTTFQLVLCEYVPAPSDSAKQPYLRVRPKAKESSTGEANVNKVWLSFFSSAKAKTPEQIPVPGEIPFYSNWARPISFISP</sequence>
<comment type="caution">
    <text evidence="1">The sequence shown here is derived from an EMBL/GenBank/DDBJ whole genome shotgun (WGS) entry which is preliminary data.</text>
</comment>
<organism evidence="1 2">
    <name type="scientific">Colletotrichum spinosum</name>
    <dbReference type="NCBI Taxonomy" id="1347390"/>
    <lineage>
        <taxon>Eukaryota</taxon>
        <taxon>Fungi</taxon>
        <taxon>Dikarya</taxon>
        <taxon>Ascomycota</taxon>
        <taxon>Pezizomycotina</taxon>
        <taxon>Sordariomycetes</taxon>
        <taxon>Hypocreomycetidae</taxon>
        <taxon>Glomerellales</taxon>
        <taxon>Glomerellaceae</taxon>
        <taxon>Colletotrichum</taxon>
        <taxon>Colletotrichum orbiculare species complex</taxon>
    </lineage>
</organism>
<dbReference type="Proteomes" id="UP000295083">
    <property type="component" value="Unassembled WGS sequence"/>
</dbReference>
<evidence type="ECO:0000313" key="1">
    <source>
        <dbReference type="EMBL" id="TDZ29087.1"/>
    </source>
</evidence>
<evidence type="ECO:0000313" key="2">
    <source>
        <dbReference type="Proteomes" id="UP000295083"/>
    </source>
</evidence>
<accession>A0A4R8PTN8</accession>
<reference evidence="1 2" key="1">
    <citation type="submission" date="2018-11" db="EMBL/GenBank/DDBJ databases">
        <title>Genome sequence and assembly of Colletotrichum spinosum.</title>
        <authorList>
            <person name="Gan P."/>
            <person name="Shirasu K."/>
        </authorList>
    </citation>
    <scope>NUCLEOTIDE SEQUENCE [LARGE SCALE GENOMIC DNA]</scope>
    <source>
        <strain evidence="1 2">CBS 515.97</strain>
    </source>
</reference>
<proteinExistence type="predicted"/>
<protein>
    <submittedName>
        <fullName evidence="1">Uncharacterized protein</fullName>
    </submittedName>
</protein>
<dbReference type="EMBL" id="QAPG01000328">
    <property type="protein sequence ID" value="TDZ29087.1"/>
    <property type="molecule type" value="Genomic_DNA"/>
</dbReference>